<dbReference type="Proteomes" id="UP000286716">
    <property type="component" value="Unassembled WGS sequence"/>
</dbReference>
<dbReference type="RefSeq" id="WP_020638339.1">
    <property type="nucleotide sequence ID" value="NZ_QHHU01000119.1"/>
</dbReference>
<gene>
    <name evidence="1" type="ORF">DMA12_46050</name>
</gene>
<sequence>MIIGEAGQAVQAVWGGDILGERGRVYGGGGGGGGQFRMDPEELASVIGQWEAELDKIVDDKDKITYIIGVLTSPGKDAVSDGYVSTTMDSLIALQDQNDSMLKYVQNYLKKLKEAQTKTVATDHGMADPFRTV</sequence>
<organism evidence="1 2">
    <name type="scientific">Amycolatopsis balhimycina DSM 5908</name>
    <dbReference type="NCBI Taxonomy" id="1081091"/>
    <lineage>
        <taxon>Bacteria</taxon>
        <taxon>Bacillati</taxon>
        <taxon>Actinomycetota</taxon>
        <taxon>Actinomycetes</taxon>
        <taxon>Pseudonocardiales</taxon>
        <taxon>Pseudonocardiaceae</taxon>
        <taxon>Amycolatopsis</taxon>
    </lineage>
</organism>
<dbReference type="OrthoDB" id="3624221at2"/>
<evidence type="ECO:0000313" key="2">
    <source>
        <dbReference type="Proteomes" id="UP000286716"/>
    </source>
</evidence>
<proteinExistence type="predicted"/>
<evidence type="ECO:0000313" key="1">
    <source>
        <dbReference type="EMBL" id="RSM34975.1"/>
    </source>
</evidence>
<name>A0A428VVW5_AMYBA</name>
<keyword evidence="2" id="KW-1185">Reference proteome</keyword>
<protein>
    <recommendedName>
        <fullName evidence="3">PE domain-containing protein</fullName>
    </recommendedName>
</protein>
<reference evidence="1 2" key="1">
    <citation type="submission" date="2018-05" db="EMBL/GenBank/DDBJ databases">
        <title>Evolution of GPA BGCs.</title>
        <authorList>
            <person name="Waglechner N."/>
            <person name="Wright G.D."/>
        </authorList>
    </citation>
    <scope>NUCLEOTIDE SEQUENCE [LARGE SCALE GENOMIC DNA]</scope>
    <source>
        <strain evidence="1 2">DSM 5908</strain>
    </source>
</reference>
<accession>A0A428VVW5</accession>
<comment type="caution">
    <text evidence="1">The sequence shown here is derived from an EMBL/GenBank/DDBJ whole genome shotgun (WGS) entry which is preliminary data.</text>
</comment>
<evidence type="ECO:0008006" key="3">
    <source>
        <dbReference type="Google" id="ProtNLM"/>
    </source>
</evidence>
<dbReference type="EMBL" id="QHHU01000119">
    <property type="protein sequence ID" value="RSM34975.1"/>
    <property type="molecule type" value="Genomic_DNA"/>
</dbReference>
<dbReference type="AlphaFoldDB" id="A0A428VVW5"/>